<protein>
    <submittedName>
        <fullName evidence="1">Uncharacterized protein</fullName>
    </submittedName>
</protein>
<accession>A0A4Q9HRD6</accession>
<reference evidence="1 2" key="1">
    <citation type="submission" date="2019-02" db="EMBL/GenBank/DDBJ databases">
        <title>Draft Genome Sequence of Streptomyces sp. AM-2504, identified by 16S rRNA comparative analysis as a Streptomyces Kasugaensis strain.</title>
        <authorList>
            <person name="Napolioni V."/>
            <person name="Giuliodori A.M."/>
            <person name="Spurio R."/>
            <person name="Fabbretti A."/>
        </authorList>
    </citation>
    <scope>NUCLEOTIDE SEQUENCE [LARGE SCALE GENOMIC DNA]</scope>
    <source>
        <strain evidence="1 2">AM-2504</strain>
    </source>
</reference>
<dbReference type="EMBL" id="SIXH01000216">
    <property type="protein sequence ID" value="TBO57526.1"/>
    <property type="molecule type" value="Genomic_DNA"/>
</dbReference>
<organism evidence="1 2">
    <name type="scientific">Streptomyces kasugaensis</name>
    <dbReference type="NCBI Taxonomy" id="1946"/>
    <lineage>
        <taxon>Bacteria</taxon>
        <taxon>Bacillati</taxon>
        <taxon>Actinomycetota</taxon>
        <taxon>Actinomycetes</taxon>
        <taxon>Kitasatosporales</taxon>
        <taxon>Streptomycetaceae</taxon>
        <taxon>Streptomyces</taxon>
    </lineage>
</organism>
<dbReference type="Proteomes" id="UP000292452">
    <property type="component" value="Unassembled WGS sequence"/>
</dbReference>
<dbReference type="RefSeq" id="WP_131124563.1">
    <property type="nucleotide sequence ID" value="NZ_SIXH01000216.1"/>
</dbReference>
<sequence length="69" mass="7306">MFRRSRSTTPGLDAIREAAALYWESTALSALSIAATLRGDSATADRAADAADRLAEEAAHKARVAGWTD</sequence>
<comment type="caution">
    <text evidence="1">The sequence shown here is derived from an EMBL/GenBank/DDBJ whole genome shotgun (WGS) entry which is preliminary data.</text>
</comment>
<evidence type="ECO:0000313" key="1">
    <source>
        <dbReference type="EMBL" id="TBO57526.1"/>
    </source>
</evidence>
<keyword evidence="2" id="KW-1185">Reference proteome</keyword>
<gene>
    <name evidence="1" type="ORF">EYS09_22200</name>
</gene>
<name>A0A4Q9HRD6_STRKA</name>
<proteinExistence type="predicted"/>
<evidence type="ECO:0000313" key="2">
    <source>
        <dbReference type="Proteomes" id="UP000292452"/>
    </source>
</evidence>
<dbReference type="AlphaFoldDB" id="A0A4Q9HRD6"/>